<dbReference type="Proteomes" id="UP001172082">
    <property type="component" value="Unassembled WGS sequence"/>
</dbReference>
<proteinExistence type="predicted"/>
<accession>A0ABT8KU56</accession>
<sequence length="465" mass="50811">MKKNILIILAIFLALSCEEIDPTRDINNPNLLLENVIGSPGSVNSWIVGQERQMAIVYNQVLELTELGSDNYVNVQTFFNQQFDRLNITFQDADVNTIAFRIADLRESGKIGLNDVFPADPTATPEQEAQLQFYVGWAKLLAGELFVALPDEGAGAPLSPTENLNNAVSDFLAAEAIDGNNPSYKLALARAYHRLGDQANAVTKAQEAIALDPTFTRTVEFDGTNLPDNDFADGLFQRGNFDDYQPLPRLDFLDPKYFVVGDEESPVYIQKIEEAYLIIAEGQLADGDLAGAQTTMNILLNVVAARGMAMLDDAVENRNERPTGTSVTVRASAADAFKADLVLDRQSGEIPVFTISGTSVVSGDVTALTTVTGALELLYLMRQEIFIAEGRRFVDLGIRIPISENEMLTNSNVTDSDLQAFVPSFVPTDMDAFTFDAGTNEVTITHNMNAVLVANRTDANVVPFF</sequence>
<dbReference type="SUPFAM" id="SSF48452">
    <property type="entry name" value="TPR-like"/>
    <property type="match status" value="2"/>
</dbReference>
<evidence type="ECO:0000313" key="1">
    <source>
        <dbReference type="EMBL" id="MDN5203163.1"/>
    </source>
</evidence>
<reference evidence="1" key="1">
    <citation type="submission" date="2023-06" db="EMBL/GenBank/DDBJ databases">
        <title>Genomic of Parafulvivirga corallium.</title>
        <authorList>
            <person name="Wang G."/>
        </authorList>
    </citation>
    <scope>NUCLEOTIDE SEQUENCE</scope>
    <source>
        <strain evidence="1">BMA10</strain>
    </source>
</reference>
<organism evidence="1 2">
    <name type="scientific">Splendidivirga corallicola</name>
    <dbReference type="NCBI Taxonomy" id="3051826"/>
    <lineage>
        <taxon>Bacteria</taxon>
        <taxon>Pseudomonadati</taxon>
        <taxon>Bacteroidota</taxon>
        <taxon>Cytophagia</taxon>
        <taxon>Cytophagales</taxon>
        <taxon>Splendidivirgaceae</taxon>
        <taxon>Splendidivirga</taxon>
    </lineage>
</organism>
<dbReference type="EMBL" id="JAUJEA010000006">
    <property type="protein sequence ID" value="MDN5203163.1"/>
    <property type="molecule type" value="Genomic_DNA"/>
</dbReference>
<comment type="caution">
    <text evidence="1">The sequence shown here is derived from an EMBL/GenBank/DDBJ whole genome shotgun (WGS) entry which is preliminary data.</text>
</comment>
<evidence type="ECO:0000313" key="2">
    <source>
        <dbReference type="Proteomes" id="UP001172082"/>
    </source>
</evidence>
<dbReference type="PROSITE" id="PS51257">
    <property type="entry name" value="PROKAR_LIPOPROTEIN"/>
    <property type="match status" value="1"/>
</dbReference>
<evidence type="ECO:0008006" key="3">
    <source>
        <dbReference type="Google" id="ProtNLM"/>
    </source>
</evidence>
<dbReference type="InterPro" id="IPR011990">
    <property type="entry name" value="TPR-like_helical_dom_sf"/>
</dbReference>
<protein>
    <recommendedName>
        <fullName evidence="3">Tetratricopeptide repeat protein</fullName>
    </recommendedName>
</protein>
<name>A0ABT8KU56_9BACT</name>
<dbReference type="RefSeq" id="WP_346753185.1">
    <property type="nucleotide sequence ID" value="NZ_JAUJEA010000006.1"/>
</dbReference>
<keyword evidence="2" id="KW-1185">Reference proteome</keyword>
<dbReference type="Gene3D" id="1.25.40.10">
    <property type="entry name" value="Tetratricopeptide repeat domain"/>
    <property type="match status" value="1"/>
</dbReference>
<gene>
    <name evidence="1" type="ORF">QQ008_17370</name>
</gene>